<evidence type="ECO:0000256" key="4">
    <source>
        <dbReference type="ARBA" id="ARBA00022989"/>
    </source>
</evidence>
<comment type="subcellular location">
    <subcellularLocation>
        <location evidence="1">Cell membrane</location>
        <topology evidence="1">Multi-pass membrane protein</topology>
    </subcellularLocation>
</comment>
<feature type="transmembrane region" description="Helical" evidence="6">
    <location>
        <begin position="44"/>
        <end position="66"/>
    </location>
</feature>
<comment type="caution">
    <text evidence="7">The sequence shown here is derived from an EMBL/GenBank/DDBJ whole genome shotgun (WGS) entry which is preliminary data.</text>
</comment>
<evidence type="ECO:0000313" key="8">
    <source>
        <dbReference type="Proteomes" id="UP000257045"/>
    </source>
</evidence>
<keyword evidence="5 6" id="KW-0472">Membrane</keyword>
<gene>
    <name evidence="7" type="ORF">CQA58_06805</name>
</gene>
<dbReference type="Proteomes" id="UP000257045">
    <property type="component" value="Unassembled WGS sequence"/>
</dbReference>
<dbReference type="EMBL" id="NXLV01000014">
    <property type="protein sequence ID" value="RDU69745.1"/>
    <property type="molecule type" value="Genomic_DNA"/>
</dbReference>
<dbReference type="PANTHER" id="PTHR30086:SF19">
    <property type="entry name" value="THREONINE EFFLUX PROTEIN"/>
    <property type="match status" value="1"/>
</dbReference>
<keyword evidence="3 6" id="KW-0812">Transmembrane</keyword>
<evidence type="ECO:0000256" key="2">
    <source>
        <dbReference type="ARBA" id="ARBA00022475"/>
    </source>
</evidence>
<evidence type="ECO:0000313" key="7">
    <source>
        <dbReference type="EMBL" id="RDU69745.1"/>
    </source>
</evidence>
<dbReference type="OrthoDB" id="5340182at2"/>
<dbReference type="RefSeq" id="WP_115569968.1">
    <property type="nucleotide sequence ID" value="NZ_NXLV01000014.1"/>
</dbReference>
<evidence type="ECO:0000256" key="1">
    <source>
        <dbReference type="ARBA" id="ARBA00004651"/>
    </source>
</evidence>
<evidence type="ECO:0000256" key="6">
    <source>
        <dbReference type="SAM" id="Phobius"/>
    </source>
</evidence>
<dbReference type="InterPro" id="IPR001123">
    <property type="entry name" value="LeuE-type"/>
</dbReference>
<feature type="transmembrane region" description="Helical" evidence="6">
    <location>
        <begin position="189"/>
        <end position="209"/>
    </location>
</feature>
<dbReference type="GO" id="GO:0015171">
    <property type="term" value="F:amino acid transmembrane transporter activity"/>
    <property type="evidence" value="ECO:0007669"/>
    <property type="project" value="TreeGrafter"/>
</dbReference>
<feature type="transmembrane region" description="Helical" evidence="6">
    <location>
        <begin position="78"/>
        <end position="100"/>
    </location>
</feature>
<dbReference type="AlphaFoldDB" id="A0A3D8IXV0"/>
<proteinExistence type="predicted"/>
<evidence type="ECO:0000256" key="3">
    <source>
        <dbReference type="ARBA" id="ARBA00022692"/>
    </source>
</evidence>
<keyword evidence="4 6" id="KW-1133">Transmembrane helix</keyword>
<protein>
    <recommendedName>
        <fullName evidence="9">LysE family translocator</fullName>
    </recommendedName>
</protein>
<dbReference type="GO" id="GO:0005886">
    <property type="term" value="C:plasma membrane"/>
    <property type="evidence" value="ECO:0007669"/>
    <property type="project" value="UniProtKB-SubCell"/>
</dbReference>
<keyword evidence="2" id="KW-1003">Cell membrane</keyword>
<feature type="transmembrane region" description="Helical" evidence="6">
    <location>
        <begin position="12"/>
        <end position="38"/>
    </location>
</feature>
<name>A0A3D8IXV0_9HELI</name>
<feature type="transmembrane region" description="Helical" evidence="6">
    <location>
        <begin position="154"/>
        <end position="177"/>
    </location>
</feature>
<evidence type="ECO:0008006" key="9">
    <source>
        <dbReference type="Google" id="ProtNLM"/>
    </source>
</evidence>
<evidence type="ECO:0000256" key="5">
    <source>
        <dbReference type="ARBA" id="ARBA00023136"/>
    </source>
</evidence>
<sequence length="215" mass="24314">MLEFFLSNKKAFFDVLSMWILAVMMPGPDMFLVITSAIKKNKKYALSAVYGIVAGTIVWLIVGFFLIGMLSKTSFFQWVQLCGGCYLLYMTCKIFLSLFAKSSQDFQSQESFVPQENRSKAFMSGVMTNLSNPKAPIFVGSVLTKLPQETPLEGSLVCFVLMLLIPMIWFSLVAHFFSIKRIFSLFLRYAKVLDVLAVCIFGIVGIELLREFFGF</sequence>
<organism evidence="7 8">
    <name type="scientific">Helicobacter brantae</name>
    <dbReference type="NCBI Taxonomy" id="375927"/>
    <lineage>
        <taxon>Bacteria</taxon>
        <taxon>Pseudomonadati</taxon>
        <taxon>Campylobacterota</taxon>
        <taxon>Epsilonproteobacteria</taxon>
        <taxon>Campylobacterales</taxon>
        <taxon>Helicobacteraceae</taxon>
        <taxon>Helicobacter</taxon>
    </lineage>
</organism>
<reference evidence="7 8" key="1">
    <citation type="submission" date="2018-04" db="EMBL/GenBank/DDBJ databases">
        <title>Novel Campyloabacter and Helicobacter Species and Strains.</title>
        <authorList>
            <person name="Mannion A.J."/>
            <person name="Shen Z."/>
            <person name="Fox J.G."/>
        </authorList>
    </citation>
    <scope>NUCLEOTIDE SEQUENCE [LARGE SCALE GENOMIC DNA]</scope>
    <source>
        <strain evidence="7 8">MIT 04-9366</strain>
    </source>
</reference>
<dbReference type="PANTHER" id="PTHR30086">
    <property type="entry name" value="ARGININE EXPORTER PROTEIN ARGO"/>
    <property type="match status" value="1"/>
</dbReference>
<accession>A0A3D8IXV0</accession>
<dbReference type="Pfam" id="PF01810">
    <property type="entry name" value="LysE"/>
    <property type="match status" value="1"/>
</dbReference>
<keyword evidence="8" id="KW-1185">Reference proteome</keyword>